<reference evidence="1" key="1">
    <citation type="submission" date="2021-06" db="EMBL/GenBank/DDBJ databases">
        <authorList>
            <person name="Kallberg Y."/>
            <person name="Tangrot J."/>
            <person name="Rosling A."/>
        </authorList>
    </citation>
    <scope>NUCLEOTIDE SEQUENCE</scope>
    <source>
        <strain evidence="1">28 12/20/2015</strain>
    </source>
</reference>
<name>A0ACA9R594_9GLOM</name>
<feature type="non-terminal residue" evidence="1">
    <location>
        <position position="1"/>
    </location>
</feature>
<dbReference type="Proteomes" id="UP000789366">
    <property type="component" value="Unassembled WGS sequence"/>
</dbReference>
<proteinExistence type="predicted"/>
<protein>
    <submittedName>
        <fullName evidence="1">17954_t:CDS:1</fullName>
    </submittedName>
</protein>
<feature type="non-terminal residue" evidence="1">
    <location>
        <position position="57"/>
    </location>
</feature>
<sequence>SLSERASNSSERIMNIKTNELSKNSSTNNSPTRQFQTPNRILEKPETTIQRNPESTS</sequence>
<gene>
    <name evidence="1" type="ORF">SPELUC_LOCUS16181</name>
</gene>
<organism evidence="1 2">
    <name type="scientific">Cetraspora pellucida</name>
    <dbReference type="NCBI Taxonomy" id="1433469"/>
    <lineage>
        <taxon>Eukaryota</taxon>
        <taxon>Fungi</taxon>
        <taxon>Fungi incertae sedis</taxon>
        <taxon>Mucoromycota</taxon>
        <taxon>Glomeromycotina</taxon>
        <taxon>Glomeromycetes</taxon>
        <taxon>Diversisporales</taxon>
        <taxon>Gigasporaceae</taxon>
        <taxon>Cetraspora</taxon>
    </lineage>
</organism>
<keyword evidence="2" id="KW-1185">Reference proteome</keyword>
<comment type="caution">
    <text evidence="1">The sequence shown here is derived from an EMBL/GenBank/DDBJ whole genome shotgun (WGS) entry which is preliminary data.</text>
</comment>
<dbReference type="EMBL" id="CAJVPW010058219">
    <property type="protein sequence ID" value="CAG8777772.1"/>
    <property type="molecule type" value="Genomic_DNA"/>
</dbReference>
<evidence type="ECO:0000313" key="2">
    <source>
        <dbReference type="Proteomes" id="UP000789366"/>
    </source>
</evidence>
<accession>A0ACA9R594</accession>
<evidence type="ECO:0000313" key="1">
    <source>
        <dbReference type="EMBL" id="CAG8777772.1"/>
    </source>
</evidence>